<dbReference type="InterPro" id="IPR052642">
    <property type="entry name" value="CC-FHA_domain"/>
</dbReference>
<reference evidence="2" key="1">
    <citation type="submission" date="2022-03" db="EMBL/GenBank/DDBJ databases">
        <authorList>
            <person name="Alioto T."/>
            <person name="Alioto T."/>
            <person name="Gomez Garrido J."/>
        </authorList>
    </citation>
    <scope>NUCLEOTIDE SEQUENCE</scope>
</reference>
<protein>
    <submittedName>
        <fullName evidence="2">Uncharacterized protein</fullName>
    </submittedName>
</protein>
<sequence>MTWVEPLLAPQIQYSQFISNGNRHYRDLPDVTYSKEDQVKALQHELESLIRVHEISKGTVISLQRQISLQECQLRRSESEKDTLQRHLKERIIQIKAMSSKFSRLREEGNHEEMMAAIRKENCDIKELVLELKSELIKQNDKIDEFKTQVLGLQKETIECQTEINKLKEEKHNIQSKAEDLEYSELHVKMDLESLKTRFEKFRSKIIQITFSAPGATIPKVELTDDDILEAMQ</sequence>
<dbReference type="EMBL" id="OW240921">
    <property type="protein sequence ID" value="CAH2319769.1"/>
    <property type="molecule type" value="Genomic_DNA"/>
</dbReference>
<dbReference type="AlphaFoldDB" id="A0AAD1TAQ3"/>
<proteinExistence type="predicted"/>
<dbReference type="Proteomes" id="UP001295444">
    <property type="component" value="Chromosome 10"/>
</dbReference>
<feature type="coiled-coil region" evidence="1">
    <location>
        <begin position="129"/>
        <end position="184"/>
    </location>
</feature>
<dbReference type="PANTHER" id="PTHR18853">
    <property type="entry name" value="FORKHEAD-ASSOCIATED DOMAIN-CONTAINING PROTEIN 1-RELATED"/>
    <property type="match status" value="1"/>
</dbReference>
<feature type="non-terminal residue" evidence="2">
    <location>
        <position position="233"/>
    </location>
</feature>
<evidence type="ECO:0000313" key="2">
    <source>
        <dbReference type="EMBL" id="CAH2319769.1"/>
    </source>
</evidence>
<gene>
    <name evidence="2" type="ORF">PECUL_23A002719</name>
</gene>
<organism evidence="2 3">
    <name type="scientific">Pelobates cultripes</name>
    <name type="common">Western spadefoot toad</name>
    <dbReference type="NCBI Taxonomy" id="61616"/>
    <lineage>
        <taxon>Eukaryota</taxon>
        <taxon>Metazoa</taxon>
        <taxon>Chordata</taxon>
        <taxon>Craniata</taxon>
        <taxon>Vertebrata</taxon>
        <taxon>Euteleostomi</taxon>
        <taxon>Amphibia</taxon>
        <taxon>Batrachia</taxon>
        <taxon>Anura</taxon>
        <taxon>Pelobatoidea</taxon>
        <taxon>Pelobatidae</taxon>
        <taxon>Pelobates</taxon>
    </lineage>
</organism>
<dbReference type="PANTHER" id="PTHR18853:SF9">
    <property type="entry name" value="COILED-COIL DOMAIN-CONTAINING PROTEIN 27"/>
    <property type="match status" value="1"/>
</dbReference>
<evidence type="ECO:0000313" key="3">
    <source>
        <dbReference type="Proteomes" id="UP001295444"/>
    </source>
</evidence>
<evidence type="ECO:0000256" key="1">
    <source>
        <dbReference type="SAM" id="Coils"/>
    </source>
</evidence>
<keyword evidence="1" id="KW-0175">Coiled coil</keyword>
<name>A0AAD1TAQ3_PELCU</name>
<accession>A0AAD1TAQ3</accession>
<keyword evidence="3" id="KW-1185">Reference proteome</keyword>